<accession>A0A068RJ06</accession>
<keyword evidence="2" id="KW-1185">Reference proteome</keyword>
<comment type="caution">
    <text evidence="1">The sequence shown here is derived from an EMBL/GenBank/DDBJ whole genome shotgun (WGS) entry which is preliminary data.</text>
</comment>
<evidence type="ECO:0000313" key="2">
    <source>
        <dbReference type="Proteomes" id="UP000027586"/>
    </source>
</evidence>
<reference evidence="1" key="1">
    <citation type="submission" date="2013-08" db="EMBL/GenBank/DDBJ databases">
        <title>Gene expansion shapes genome architecture in the human pathogen Lichtheimia corymbifera: an evolutionary genomics analysis in the ancient terrestrial Mucorales (Mucoromycotina).</title>
        <authorList>
            <person name="Schwartze V.U."/>
            <person name="Winter S."/>
            <person name="Shelest E."/>
            <person name="Marcet-Houben M."/>
            <person name="Horn F."/>
            <person name="Wehner S."/>
            <person name="Hoffmann K."/>
            <person name="Riege K."/>
            <person name="Sammeth M."/>
            <person name="Nowrousian M."/>
            <person name="Valiante V."/>
            <person name="Linde J."/>
            <person name="Jacobsen I.D."/>
            <person name="Marz M."/>
            <person name="Brakhage A.A."/>
            <person name="Gabaldon T."/>
            <person name="Bocker S."/>
            <person name="Voigt K."/>
        </authorList>
    </citation>
    <scope>NUCLEOTIDE SEQUENCE [LARGE SCALE GENOMIC DNA]</scope>
    <source>
        <strain evidence="1">FSU 9682</strain>
    </source>
</reference>
<gene>
    <name evidence="1" type="ORF">LCOR_01688.1</name>
</gene>
<proteinExistence type="predicted"/>
<sequence>MIPMKIYYEDGHGNAVDENGVAPMDIYVDDEQYMLKTLTTHTQYMQNKPAELPSSTKKERKVCFAML</sequence>
<name>A0A068RJ06_9FUNG</name>
<protein>
    <submittedName>
        <fullName evidence="1">Uncharacterized protein</fullName>
    </submittedName>
</protein>
<dbReference type="EMBL" id="CBTN010000005">
    <property type="protein sequence ID" value="CDH49964.1"/>
    <property type="molecule type" value="Genomic_DNA"/>
</dbReference>
<organism evidence="1 2">
    <name type="scientific">Lichtheimia corymbifera JMRC:FSU:9682</name>
    <dbReference type="NCBI Taxonomy" id="1263082"/>
    <lineage>
        <taxon>Eukaryota</taxon>
        <taxon>Fungi</taxon>
        <taxon>Fungi incertae sedis</taxon>
        <taxon>Mucoromycota</taxon>
        <taxon>Mucoromycotina</taxon>
        <taxon>Mucoromycetes</taxon>
        <taxon>Mucorales</taxon>
        <taxon>Lichtheimiaceae</taxon>
        <taxon>Lichtheimia</taxon>
    </lineage>
</organism>
<evidence type="ECO:0000313" key="1">
    <source>
        <dbReference type="EMBL" id="CDH49964.1"/>
    </source>
</evidence>
<dbReference type="OrthoDB" id="2211252at2759"/>
<dbReference type="Proteomes" id="UP000027586">
    <property type="component" value="Unassembled WGS sequence"/>
</dbReference>
<dbReference type="AlphaFoldDB" id="A0A068RJ06"/>
<dbReference type="VEuPathDB" id="FungiDB:LCOR_01688.1"/>